<feature type="domain" description="HTH merR-type" evidence="3">
    <location>
        <begin position="1"/>
        <end position="72"/>
    </location>
</feature>
<dbReference type="OrthoDB" id="9808480at2"/>
<reference evidence="4 5" key="1">
    <citation type="submission" date="2019-03" db="EMBL/GenBank/DDBJ databases">
        <title>Above-ground endophytic microbial communities from plants in different locations in the United States.</title>
        <authorList>
            <person name="Frank C."/>
        </authorList>
    </citation>
    <scope>NUCLEOTIDE SEQUENCE [LARGE SCALE GENOMIC DNA]</scope>
    <source>
        <strain evidence="4 5">LP_13_YM</strain>
    </source>
</reference>
<dbReference type="PRINTS" id="PR00040">
    <property type="entry name" value="HTHMERR"/>
</dbReference>
<dbReference type="CDD" id="cd01109">
    <property type="entry name" value="HTH_YyaN"/>
    <property type="match status" value="1"/>
</dbReference>
<dbReference type="GO" id="GO:0003700">
    <property type="term" value="F:DNA-binding transcription factor activity"/>
    <property type="evidence" value="ECO:0007669"/>
    <property type="project" value="InterPro"/>
</dbReference>
<dbReference type="SUPFAM" id="SSF46955">
    <property type="entry name" value="Putative DNA-binding domain"/>
    <property type="match status" value="1"/>
</dbReference>
<comment type="caution">
    <text evidence="4">The sequence shown here is derived from an EMBL/GenBank/DDBJ whole genome shotgun (WGS) entry which is preliminary data.</text>
</comment>
<gene>
    <name evidence="4" type="ORF">EC912_10771</name>
</gene>
<dbReference type="AlphaFoldDB" id="A0A4R3YMN5"/>
<dbReference type="Gene3D" id="1.10.1660.10">
    <property type="match status" value="1"/>
</dbReference>
<evidence type="ECO:0000256" key="2">
    <source>
        <dbReference type="SAM" id="MobiDB-lite"/>
    </source>
</evidence>
<dbReference type="PANTHER" id="PTHR30204">
    <property type="entry name" value="REDOX-CYCLING DRUG-SENSING TRANSCRIPTIONAL ACTIVATOR SOXR"/>
    <property type="match status" value="1"/>
</dbReference>
<dbReference type="InterPro" id="IPR009061">
    <property type="entry name" value="DNA-bd_dom_put_sf"/>
</dbReference>
<proteinExistence type="predicted"/>
<name>A0A4R3YMN5_9GAMM</name>
<keyword evidence="1 4" id="KW-0238">DNA-binding</keyword>
<feature type="region of interest" description="Disordered" evidence="2">
    <location>
        <begin position="124"/>
        <end position="148"/>
    </location>
</feature>
<protein>
    <submittedName>
        <fullName evidence="4">DNA-binding transcriptional MerR regulator</fullName>
    </submittedName>
</protein>
<dbReference type="Proteomes" id="UP000295645">
    <property type="component" value="Unassembled WGS sequence"/>
</dbReference>
<evidence type="ECO:0000259" key="3">
    <source>
        <dbReference type="PROSITE" id="PS50937"/>
    </source>
</evidence>
<accession>A0A4R3YMN5</accession>
<dbReference type="RefSeq" id="WP_132145890.1">
    <property type="nucleotide sequence ID" value="NZ_SMCS01000007.1"/>
</dbReference>
<organism evidence="4 5">
    <name type="scientific">Luteibacter rhizovicinus</name>
    <dbReference type="NCBI Taxonomy" id="242606"/>
    <lineage>
        <taxon>Bacteria</taxon>
        <taxon>Pseudomonadati</taxon>
        <taxon>Pseudomonadota</taxon>
        <taxon>Gammaproteobacteria</taxon>
        <taxon>Lysobacterales</taxon>
        <taxon>Rhodanobacteraceae</taxon>
        <taxon>Luteibacter</taxon>
    </lineage>
</organism>
<dbReference type="Pfam" id="PF13411">
    <property type="entry name" value="MerR_1"/>
    <property type="match status" value="1"/>
</dbReference>
<dbReference type="SMART" id="SM00422">
    <property type="entry name" value="HTH_MERR"/>
    <property type="match status" value="1"/>
</dbReference>
<dbReference type="InterPro" id="IPR000551">
    <property type="entry name" value="MerR-type_HTH_dom"/>
</dbReference>
<evidence type="ECO:0000313" key="5">
    <source>
        <dbReference type="Proteomes" id="UP000295645"/>
    </source>
</evidence>
<evidence type="ECO:0000256" key="1">
    <source>
        <dbReference type="ARBA" id="ARBA00023125"/>
    </source>
</evidence>
<dbReference type="PANTHER" id="PTHR30204:SF98">
    <property type="entry name" value="HTH-TYPE TRANSCRIPTIONAL REGULATOR ADHR"/>
    <property type="match status" value="1"/>
</dbReference>
<keyword evidence="5" id="KW-1185">Reference proteome</keyword>
<sequence length="148" mass="16838">MPTFLSIREAALATGLTAHTLRYYEQIGLIDPVPRRSGQRVYGEPEMAWIEFVLRLRGTGMSMRDIQVYAELRRAGETPENVRLKGDLLARHAAHMRGELQRLTETIARLDEKIALYRSFYGQSVPESPEEPPVVAIPLSPSNRRRHA</sequence>
<evidence type="ECO:0000313" key="4">
    <source>
        <dbReference type="EMBL" id="TCV92364.1"/>
    </source>
</evidence>
<dbReference type="GO" id="GO:0003677">
    <property type="term" value="F:DNA binding"/>
    <property type="evidence" value="ECO:0007669"/>
    <property type="project" value="UniProtKB-KW"/>
</dbReference>
<dbReference type="EMBL" id="SMCS01000007">
    <property type="protein sequence ID" value="TCV92364.1"/>
    <property type="molecule type" value="Genomic_DNA"/>
</dbReference>
<dbReference type="PROSITE" id="PS50937">
    <property type="entry name" value="HTH_MERR_2"/>
    <property type="match status" value="1"/>
</dbReference>
<dbReference type="InterPro" id="IPR047057">
    <property type="entry name" value="MerR_fam"/>
</dbReference>